<protein>
    <submittedName>
        <fullName evidence="5">GT2 family glycosyltransferase</fullName>
    </submittedName>
</protein>
<dbReference type="EMBL" id="SMBZ01000017">
    <property type="protein sequence ID" value="TCV14088.1"/>
    <property type="molecule type" value="Genomic_DNA"/>
</dbReference>
<evidence type="ECO:0000256" key="2">
    <source>
        <dbReference type="ARBA" id="ARBA00022676"/>
    </source>
</evidence>
<dbReference type="AlphaFoldDB" id="A0A4R3W065"/>
<dbReference type="GO" id="GO:0016757">
    <property type="term" value="F:glycosyltransferase activity"/>
    <property type="evidence" value="ECO:0007669"/>
    <property type="project" value="UniProtKB-KW"/>
</dbReference>
<sequence length="295" mass="34121">MKKVLTLIVSYNFEPWINRCIPSLLDSTYPTDIMVIDNASGDNTVAVLREQYPSVIIVESKENLGFGKANNIGMEYAISHNYDYVFLVNQDAWLEKDCISNLLHQENAQGAMLSPMHYDGTEQHLDKGFAEYCKHISFDKDVHQVDFVNAAFWWIPIDIIKRIGSFSPIFYHYGEDKDFGNRLKFHHIPIYIIKKAKAYHDRQDRIAPSINFKSEFVYHLTEFCNINYSWSEAFSKAILAVYKKAAKQLLKGNWAAASNYMQIASNLWNKVSEVKATRKKNKILSSYFNLKVCEI</sequence>
<evidence type="ECO:0000259" key="4">
    <source>
        <dbReference type="Pfam" id="PF00535"/>
    </source>
</evidence>
<gene>
    <name evidence="5" type="ORF">EDC17_101748</name>
</gene>
<dbReference type="Gene3D" id="3.90.550.10">
    <property type="entry name" value="Spore Coat Polysaccharide Biosynthesis Protein SpsA, Chain A"/>
    <property type="match status" value="1"/>
</dbReference>
<keyword evidence="6" id="KW-1185">Reference proteome</keyword>
<proteinExistence type="inferred from homology"/>
<dbReference type="Proteomes" id="UP000295197">
    <property type="component" value="Unassembled WGS sequence"/>
</dbReference>
<reference evidence="5 6" key="1">
    <citation type="submission" date="2019-03" db="EMBL/GenBank/DDBJ databases">
        <title>Genomic Encyclopedia of Type Strains, Phase IV (KMG-IV): sequencing the most valuable type-strain genomes for metagenomic binning, comparative biology and taxonomic classification.</title>
        <authorList>
            <person name="Goeker M."/>
        </authorList>
    </citation>
    <scope>NUCLEOTIDE SEQUENCE [LARGE SCALE GENOMIC DNA]</scope>
    <source>
        <strain evidence="5 6">DSM 22362</strain>
    </source>
</reference>
<accession>A0A4R3W065</accession>
<dbReference type="SUPFAM" id="SSF53448">
    <property type="entry name" value="Nucleotide-diphospho-sugar transferases"/>
    <property type="match status" value="1"/>
</dbReference>
<keyword evidence="3 5" id="KW-0808">Transferase</keyword>
<organism evidence="5 6">
    <name type="scientific">Sphingobacterium alimentarium</name>
    <dbReference type="NCBI Taxonomy" id="797292"/>
    <lineage>
        <taxon>Bacteria</taxon>
        <taxon>Pseudomonadati</taxon>
        <taxon>Bacteroidota</taxon>
        <taxon>Sphingobacteriia</taxon>
        <taxon>Sphingobacteriales</taxon>
        <taxon>Sphingobacteriaceae</taxon>
        <taxon>Sphingobacterium</taxon>
    </lineage>
</organism>
<feature type="domain" description="Glycosyltransferase 2-like" evidence="4">
    <location>
        <begin position="7"/>
        <end position="123"/>
    </location>
</feature>
<dbReference type="InterPro" id="IPR029044">
    <property type="entry name" value="Nucleotide-diphossugar_trans"/>
</dbReference>
<keyword evidence="2" id="KW-0328">Glycosyltransferase</keyword>
<dbReference type="OrthoDB" id="9771846at2"/>
<evidence type="ECO:0000313" key="5">
    <source>
        <dbReference type="EMBL" id="TCV14088.1"/>
    </source>
</evidence>
<comment type="caution">
    <text evidence="5">The sequence shown here is derived from an EMBL/GenBank/DDBJ whole genome shotgun (WGS) entry which is preliminary data.</text>
</comment>
<dbReference type="Pfam" id="PF00535">
    <property type="entry name" value="Glycos_transf_2"/>
    <property type="match status" value="1"/>
</dbReference>
<dbReference type="InterPro" id="IPR001173">
    <property type="entry name" value="Glyco_trans_2-like"/>
</dbReference>
<dbReference type="RefSeq" id="WP_132777551.1">
    <property type="nucleotide sequence ID" value="NZ_SMBZ01000017.1"/>
</dbReference>
<evidence type="ECO:0000256" key="3">
    <source>
        <dbReference type="ARBA" id="ARBA00022679"/>
    </source>
</evidence>
<comment type="similarity">
    <text evidence="1">Belongs to the glycosyltransferase 2 family.</text>
</comment>
<evidence type="ECO:0000256" key="1">
    <source>
        <dbReference type="ARBA" id="ARBA00006739"/>
    </source>
</evidence>
<dbReference type="PANTHER" id="PTHR43179:SF12">
    <property type="entry name" value="GALACTOFURANOSYLTRANSFERASE GLFT2"/>
    <property type="match status" value="1"/>
</dbReference>
<dbReference type="PANTHER" id="PTHR43179">
    <property type="entry name" value="RHAMNOSYLTRANSFERASE WBBL"/>
    <property type="match status" value="1"/>
</dbReference>
<evidence type="ECO:0000313" key="6">
    <source>
        <dbReference type="Proteomes" id="UP000295197"/>
    </source>
</evidence>
<name>A0A4R3W065_9SPHI</name>